<proteinExistence type="predicted"/>
<reference evidence="2 3" key="1">
    <citation type="submission" date="2019-10" db="EMBL/GenBank/DDBJ databases">
        <title>Draft Genome Assembly of Rhodococcus zopfii DSM44189.</title>
        <authorList>
            <person name="Sutton J.M."/>
            <person name="Akob D.M."/>
            <person name="Bushman T.J."/>
        </authorList>
    </citation>
    <scope>NUCLEOTIDE SEQUENCE [LARGE SCALE GENOMIC DNA]</scope>
    <source>
        <strain evidence="2 3">DSM 44189</strain>
    </source>
</reference>
<sequence length="262" mass="25984">MTARRRITKRSLTGTATLLGATAMAVVAAAPASADSADPASGDCVHNLGGPVVVDGGDAVAPVFGFDDLRLIGLDGGSGNACITNLGPGSVSVTRPAGRVDGRTTVSTAPVEMRVDGGIGNVAVTNVGVGAVTVNRRWIAPGPAAVHEPAPEGIPELILDAGRGGVFVTNIGAGSVTVADWNAAEGPLPAEIPAPPGTVVTDPVTGNIYVTNLFGPAVTVVHSAGARDRVVDRSVVGNTLDHGTGNVFVTNIGGGPVTVIRK</sequence>
<dbReference type="InterPro" id="IPR015943">
    <property type="entry name" value="WD40/YVTN_repeat-like_dom_sf"/>
</dbReference>
<dbReference type="RefSeq" id="WP_072809014.1">
    <property type="nucleotide sequence ID" value="NZ_JAHWLX010000002.1"/>
</dbReference>
<evidence type="ECO:0008006" key="4">
    <source>
        <dbReference type="Google" id="ProtNLM"/>
    </source>
</evidence>
<dbReference type="InterPro" id="IPR006311">
    <property type="entry name" value="TAT_signal"/>
</dbReference>
<accession>A0ABU3WUU6</accession>
<name>A0ABU3WUU6_9NOCA</name>
<organism evidence="2 3">
    <name type="scientific">Rhodococcus zopfii</name>
    <dbReference type="NCBI Taxonomy" id="43772"/>
    <lineage>
        <taxon>Bacteria</taxon>
        <taxon>Bacillati</taxon>
        <taxon>Actinomycetota</taxon>
        <taxon>Actinomycetes</taxon>
        <taxon>Mycobacteriales</taxon>
        <taxon>Nocardiaceae</taxon>
        <taxon>Rhodococcus</taxon>
    </lineage>
</organism>
<dbReference type="Gene3D" id="2.130.10.10">
    <property type="entry name" value="YVTN repeat-like/Quinoprotein amine dehydrogenase"/>
    <property type="match status" value="1"/>
</dbReference>
<protein>
    <recommendedName>
        <fullName evidence="4">PE-PGRS family protein</fullName>
    </recommendedName>
</protein>
<dbReference type="SUPFAM" id="SSF63825">
    <property type="entry name" value="YWTD domain"/>
    <property type="match status" value="1"/>
</dbReference>
<keyword evidence="1" id="KW-0732">Signal</keyword>
<evidence type="ECO:0000256" key="1">
    <source>
        <dbReference type="SAM" id="SignalP"/>
    </source>
</evidence>
<feature type="chain" id="PRO_5047179938" description="PE-PGRS family protein" evidence="1">
    <location>
        <begin position="35"/>
        <end position="262"/>
    </location>
</feature>
<dbReference type="Proteomes" id="UP001275440">
    <property type="component" value="Unassembled WGS sequence"/>
</dbReference>
<comment type="caution">
    <text evidence="2">The sequence shown here is derived from an EMBL/GenBank/DDBJ whole genome shotgun (WGS) entry which is preliminary data.</text>
</comment>
<dbReference type="EMBL" id="WBMO01000005">
    <property type="protein sequence ID" value="MDV2477779.1"/>
    <property type="molecule type" value="Genomic_DNA"/>
</dbReference>
<gene>
    <name evidence="2" type="ORF">F8M49_24650</name>
</gene>
<dbReference type="PROSITE" id="PS51318">
    <property type="entry name" value="TAT"/>
    <property type="match status" value="1"/>
</dbReference>
<keyword evidence="3" id="KW-1185">Reference proteome</keyword>
<evidence type="ECO:0000313" key="3">
    <source>
        <dbReference type="Proteomes" id="UP001275440"/>
    </source>
</evidence>
<feature type="signal peptide" evidence="1">
    <location>
        <begin position="1"/>
        <end position="34"/>
    </location>
</feature>
<evidence type="ECO:0000313" key="2">
    <source>
        <dbReference type="EMBL" id="MDV2477779.1"/>
    </source>
</evidence>